<dbReference type="SUPFAM" id="SSF56349">
    <property type="entry name" value="DNA breaking-rejoining enzymes"/>
    <property type="match status" value="1"/>
</dbReference>
<protein>
    <submittedName>
        <fullName evidence="4">Tyrosine-type recombinase/integrase</fullName>
    </submittedName>
</protein>
<dbReference type="Gene3D" id="1.10.443.10">
    <property type="entry name" value="Intergrase catalytic core"/>
    <property type="match status" value="1"/>
</dbReference>
<evidence type="ECO:0000313" key="5">
    <source>
        <dbReference type="Proteomes" id="UP000509303"/>
    </source>
</evidence>
<dbReference type="GO" id="GO:0003677">
    <property type="term" value="F:DNA binding"/>
    <property type="evidence" value="ECO:0007669"/>
    <property type="project" value="InterPro"/>
</dbReference>
<dbReference type="EMBL" id="CP054929">
    <property type="protein sequence ID" value="QKW52672.1"/>
    <property type="molecule type" value="Genomic_DNA"/>
</dbReference>
<keyword evidence="1" id="KW-0233">DNA recombination</keyword>
<dbReference type="Pfam" id="PF00589">
    <property type="entry name" value="Phage_integrase"/>
    <property type="match status" value="1"/>
</dbReference>
<dbReference type="PANTHER" id="PTHR30349">
    <property type="entry name" value="PHAGE INTEGRASE-RELATED"/>
    <property type="match status" value="1"/>
</dbReference>
<dbReference type="InterPro" id="IPR050090">
    <property type="entry name" value="Tyrosine_recombinase_XerCD"/>
</dbReference>
<dbReference type="InterPro" id="IPR013762">
    <property type="entry name" value="Integrase-like_cat_sf"/>
</dbReference>
<dbReference type="PROSITE" id="PS51898">
    <property type="entry name" value="TYR_RECOMBINASE"/>
    <property type="match status" value="1"/>
</dbReference>
<keyword evidence="5" id="KW-1185">Reference proteome</keyword>
<dbReference type="Proteomes" id="UP000509303">
    <property type="component" value="Chromosome"/>
</dbReference>
<dbReference type="AlphaFoldDB" id="A0A7H8NE00"/>
<name>A0A7H8NE00_9ACTN</name>
<sequence>MRAFPVRMPSGTRYWTVVDDDLVVVEEVDRFLRELRLARGRAETTTKSYAEGICLFLMWCLLTRRDWRTAAQDMGLFMLWLKWTPGNGGQHRTVVPGPGSKPVRGDKRINKVLTAVRGLLTHGVVNKTVPGWVLEQVYELGDTNDLPFEARGEDRTLRYRMRARHRLQEPESDVDRATDEEIVAMFLACRSARDRLIVLLLARVGLRRGQAAGLRRADAHMLMDSRSLGCDIEGAHLHVVRRQNVNDAWSKSKKPHALPVDFLVVQAFDQYMLERHERLGAGGSDFVLVNLFRPPYGSPVTPDAIGEIIESLAKRAGLDRPIAPHMCRHAMASNVADAGGKLDEVQALLGQKHPESARPYLHPKASRLRDAVERVPSPRVQGEGGDR</sequence>
<dbReference type="InterPro" id="IPR002104">
    <property type="entry name" value="Integrase_catalytic"/>
</dbReference>
<feature type="region of interest" description="Disordered" evidence="2">
    <location>
        <begin position="351"/>
        <end position="387"/>
    </location>
</feature>
<dbReference type="InterPro" id="IPR011010">
    <property type="entry name" value="DNA_brk_join_enz"/>
</dbReference>
<gene>
    <name evidence="4" type="ORF">HUT08_27565</name>
</gene>
<dbReference type="GO" id="GO:0006310">
    <property type="term" value="P:DNA recombination"/>
    <property type="evidence" value="ECO:0007669"/>
    <property type="project" value="UniProtKB-KW"/>
</dbReference>
<feature type="domain" description="Tyr recombinase" evidence="3">
    <location>
        <begin position="172"/>
        <end position="373"/>
    </location>
</feature>
<organism evidence="4 5">
    <name type="scientific">Streptomyces buecherae</name>
    <dbReference type="NCBI Taxonomy" id="2763006"/>
    <lineage>
        <taxon>Bacteria</taxon>
        <taxon>Bacillati</taxon>
        <taxon>Actinomycetota</taxon>
        <taxon>Actinomycetes</taxon>
        <taxon>Kitasatosporales</taxon>
        <taxon>Streptomycetaceae</taxon>
        <taxon>Streptomyces</taxon>
    </lineage>
</organism>
<accession>A0A7H8NE00</accession>
<evidence type="ECO:0000313" key="4">
    <source>
        <dbReference type="EMBL" id="QKW52672.1"/>
    </source>
</evidence>
<reference evidence="4 5" key="1">
    <citation type="submission" date="2020-06" db="EMBL/GenBank/DDBJ databases">
        <title>Genome mining for natural products.</title>
        <authorList>
            <person name="Zhang B."/>
            <person name="Shi J."/>
            <person name="Ge H."/>
        </authorList>
    </citation>
    <scope>NUCLEOTIDE SEQUENCE [LARGE SCALE GENOMIC DNA]</scope>
    <source>
        <strain evidence="4 5">NA00687</strain>
    </source>
</reference>
<evidence type="ECO:0000259" key="3">
    <source>
        <dbReference type="PROSITE" id="PS51898"/>
    </source>
</evidence>
<proteinExistence type="predicted"/>
<evidence type="ECO:0000256" key="1">
    <source>
        <dbReference type="ARBA" id="ARBA00023172"/>
    </source>
</evidence>
<dbReference type="GO" id="GO:0015074">
    <property type="term" value="P:DNA integration"/>
    <property type="evidence" value="ECO:0007669"/>
    <property type="project" value="InterPro"/>
</dbReference>
<evidence type="ECO:0000256" key="2">
    <source>
        <dbReference type="SAM" id="MobiDB-lite"/>
    </source>
</evidence>